<feature type="transmembrane region" description="Helical" evidence="11">
    <location>
        <begin position="87"/>
        <end position="109"/>
    </location>
</feature>
<dbReference type="PANTHER" id="PTHR24062">
    <property type="entry name" value="VOMERONASAL TYPE-1 RECEPTOR"/>
    <property type="match status" value="1"/>
</dbReference>
<evidence type="ECO:0000256" key="8">
    <source>
        <dbReference type="ARBA" id="ARBA00023136"/>
    </source>
</evidence>
<evidence type="ECO:0000313" key="14">
    <source>
        <dbReference type="Proteomes" id="UP000007646"/>
    </source>
</evidence>
<dbReference type="eggNOG" id="ENOG502RD1P">
    <property type="taxonomic scope" value="Eukaryota"/>
</dbReference>
<dbReference type="InterPro" id="IPR017452">
    <property type="entry name" value="GPCR_Rhodpsn_7TM"/>
</dbReference>
<keyword evidence="6 11" id="KW-1133">Transmembrane helix</keyword>
<dbReference type="SUPFAM" id="SSF81321">
    <property type="entry name" value="Family A G protein-coupled receptor-like"/>
    <property type="match status" value="1"/>
</dbReference>
<dbReference type="Proteomes" id="UP000007646">
    <property type="component" value="Unassembled WGS sequence"/>
</dbReference>
<sequence length="313" mass="35861">MKMMIPSDVTSGIFFISQLCIGFIGNLLLLTLCMYTFLVQPRLKKPIDMIAVHLTVTNSMTIMFRLIPDIMASFGVRDLMDDVGCKAVLYIYRVTRGLSICTTSFLNAFQAITIGPNNSKWAWLKSKISTCIFPSFLFFWIINMLIYNRIIVSVGAQRNLTVVGSGFHQVYCKGKKFEYDHSMTFVSAMLFVVLVIWTSAHMVSALLRHHRRAQHLHSTSLSSRPSPENKATHSILWLVSCFIFFYCINSCLSIYWTFGSEKNPRMERITGIISSCYPTICPYMFLKNNKSISKFISYVSKMRITFSQRTFSD</sequence>
<keyword evidence="4 11" id="KW-0589">Pheromone response</keyword>
<dbReference type="HOGENOM" id="CLU_058641_4_0_1"/>
<proteinExistence type="inferred from homology"/>
<evidence type="ECO:0000259" key="12">
    <source>
        <dbReference type="PROSITE" id="PS50262"/>
    </source>
</evidence>
<keyword evidence="10 11" id="KW-0807">Transducer</keyword>
<feature type="transmembrane region" description="Helical" evidence="11">
    <location>
        <begin position="268"/>
        <end position="286"/>
    </location>
</feature>
<dbReference type="GO" id="GO:0005886">
    <property type="term" value="C:plasma membrane"/>
    <property type="evidence" value="ECO:0007669"/>
    <property type="project" value="UniProtKB-SubCell"/>
</dbReference>
<keyword evidence="3 11" id="KW-1003">Cell membrane</keyword>
<evidence type="ECO:0000256" key="11">
    <source>
        <dbReference type="RuleBase" id="RU364061"/>
    </source>
</evidence>
<reference evidence="13 14" key="1">
    <citation type="submission" date="2009-06" db="EMBL/GenBank/DDBJ databases">
        <title>The Genome Sequence of Loxodonta africana (African elephant).</title>
        <authorList>
            <person name="Di Palma F."/>
            <person name="Heiman D."/>
            <person name="Young S."/>
            <person name="Johnson J."/>
            <person name="Lander E.S."/>
            <person name="Lindblad-Toh K."/>
        </authorList>
    </citation>
    <scope>NUCLEOTIDE SEQUENCE [LARGE SCALE GENOMIC DNA]</scope>
    <source>
        <strain evidence="13 14">Isolate ISIS603380</strain>
    </source>
</reference>
<evidence type="ECO:0000256" key="4">
    <source>
        <dbReference type="ARBA" id="ARBA00022507"/>
    </source>
</evidence>
<feature type="transmembrane region" description="Helical" evidence="11">
    <location>
        <begin position="12"/>
        <end position="38"/>
    </location>
</feature>
<feature type="transmembrane region" description="Helical" evidence="11">
    <location>
        <begin position="235"/>
        <end position="256"/>
    </location>
</feature>
<dbReference type="InterPro" id="IPR004072">
    <property type="entry name" value="Vmron_rcpt_1"/>
</dbReference>
<dbReference type="OMA" id="YCQTNQL"/>
<feature type="domain" description="G-protein coupled receptors family 1 profile" evidence="12">
    <location>
        <begin position="25"/>
        <end position="285"/>
    </location>
</feature>
<comment type="similarity">
    <text evidence="2 11">Belongs to the G-protein coupled receptor 1 family.</text>
</comment>
<dbReference type="Pfam" id="PF03402">
    <property type="entry name" value="V1R"/>
    <property type="match status" value="1"/>
</dbReference>
<keyword evidence="8 11" id="KW-0472">Membrane</keyword>
<dbReference type="Gene3D" id="1.20.1070.10">
    <property type="entry name" value="Rhodopsin 7-helix transmembrane proteins"/>
    <property type="match status" value="1"/>
</dbReference>
<evidence type="ECO:0000313" key="13">
    <source>
        <dbReference type="Ensembl" id="ENSLAFP00000024109.1"/>
    </source>
</evidence>
<keyword evidence="14" id="KW-1185">Reference proteome</keyword>
<feature type="transmembrane region" description="Helical" evidence="11">
    <location>
        <begin position="50"/>
        <end position="67"/>
    </location>
</feature>
<dbReference type="PRINTS" id="PR01534">
    <property type="entry name" value="VOMERONASL1R"/>
</dbReference>
<evidence type="ECO:0000256" key="7">
    <source>
        <dbReference type="ARBA" id="ARBA00023040"/>
    </source>
</evidence>
<evidence type="ECO:0000256" key="5">
    <source>
        <dbReference type="ARBA" id="ARBA00022692"/>
    </source>
</evidence>
<evidence type="ECO:0000256" key="3">
    <source>
        <dbReference type="ARBA" id="ARBA00022475"/>
    </source>
</evidence>
<evidence type="ECO:0000256" key="9">
    <source>
        <dbReference type="ARBA" id="ARBA00023170"/>
    </source>
</evidence>
<dbReference type="GO" id="GO:0007606">
    <property type="term" value="P:sensory perception of chemical stimulus"/>
    <property type="evidence" value="ECO:0007669"/>
    <property type="project" value="UniProtKB-ARBA"/>
</dbReference>
<keyword evidence="7 11" id="KW-0297">G-protein coupled receptor</keyword>
<dbReference type="AlphaFoldDB" id="G3U8F1"/>
<keyword evidence="9 11" id="KW-0675">Receptor</keyword>
<evidence type="ECO:0000256" key="1">
    <source>
        <dbReference type="ARBA" id="ARBA00004651"/>
    </source>
</evidence>
<reference evidence="13" key="3">
    <citation type="submission" date="2025-09" db="UniProtKB">
        <authorList>
            <consortium name="Ensembl"/>
        </authorList>
    </citation>
    <scope>IDENTIFICATION</scope>
    <source>
        <strain evidence="13">Isolate ISIS603380</strain>
    </source>
</reference>
<organism evidence="13 14">
    <name type="scientific">Loxodonta africana</name>
    <name type="common">African elephant</name>
    <dbReference type="NCBI Taxonomy" id="9785"/>
    <lineage>
        <taxon>Eukaryota</taxon>
        <taxon>Metazoa</taxon>
        <taxon>Chordata</taxon>
        <taxon>Craniata</taxon>
        <taxon>Vertebrata</taxon>
        <taxon>Euteleostomi</taxon>
        <taxon>Mammalia</taxon>
        <taxon>Eutheria</taxon>
        <taxon>Afrotheria</taxon>
        <taxon>Proboscidea</taxon>
        <taxon>Elephantidae</taxon>
        <taxon>Loxodonta</taxon>
    </lineage>
</organism>
<keyword evidence="5 11" id="KW-0812">Transmembrane</keyword>
<feature type="transmembrane region" description="Helical" evidence="11">
    <location>
        <begin position="130"/>
        <end position="150"/>
    </location>
</feature>
<protein>
    <recommendedName>
        <fullName evidence="11">Vomeronasal type-1 receptor</fullName>
    </recommendedName>
</protein>
<reference evidence="13" key="2">
    <citation type="submission" date="2025-08" db="UniProtKB">
        <authorList>
            <consortium name="Ensembl"/>
        </authorList>
    </citation>
    <scope>IDENTIFICATION</scope>
    <source>
        <strain evidence="13">Isolate ISIS603380</strain>
    </source>
</reference>
<dbReference type="InParanoid" id="G3U8F1"/>
<feature type="transmembrane region" description="Helical" evidence="11">
    <location>
        <begin position="185"/>
        <end position="207"/>
    </location>
</feature>
<evidence type="ECO:0000256" key="10">
    <source>
        <dbReference type="ARBA" id="ARBA00023224"/>
    </source>
</evidence>
<evidence type="ECO:0000256" key="6">
    <source>
        <dbReference type="ARBA" id="ARBA00022989"/>
    </source>
</evidence>
<dbReference type="Ensembl" id="ENSLAFT00000028014.1">
    <property type="protein sequence ID" value="ENSLAFP00000024109.1"/>
    <property type="gene ID" value="ENSLAFG00000031844.1"/>
</dbReference>
<accession>G3U8F1</accession>
<evidence type="ECO:0000256" key="2">
    <source>
        <dbReference type="ARBA" id="ARBA00010663"/>
    </source>
</evidence>
<dbReference type="GeneTree" id="ENSGT00960000186612"/>
<name>G3U8F1_LOXAF</name>
<dbReference type="PROSITE" id="PS50262">
    <property type="entry name" value="G_PROTEIN_RECEP_F1_2"/>
    <property type="match status" value="1"/>
</dbReference>
<dbReference type="GO" id="GO:0016503">
    <property type="term" value="F:pheromone receptor activity"/>
    <property type="evidence" value="ECO:0007669"/>
    <property type="project" value="InterPro"/>
</dbReference>
<dbReference type="GO" id="GO:0019236">
    <property type="term" value="P:response to pheromone"/>
    <property type="evidence" value="ECO:0007669"/>
    <property type="project" value="UniProtKB-KW"/>
</dbReference>
<comment type="subcellular location">
    <subcellularLocation>
        <location evidence="1 11">Cell membrane</location>
        <topology evidence="1 11">Multi-pass membrane protein</topology>
    </subcellularLocation>
</comment>